<dbReference type="InterPro" id="IPR036942">
    <property type="entry name" value="Beta-barrel_TonB_sf"/>
</dbReference>
<dbReference type="Gene3D" id="2.170.130.10">
    <property type="entry name" value="TonB-dependent receptor, plug domain"/>
    <property type="match status" value="1"/>
</dbReference>
<feature type="domain" description="TonB-dependent receptor-like beta-barrel" evidence="14">
    <location>
        <begin position="405"/>
        <end position="792"/>
    </location>
</feature>
<dbReference type="Proteomes" id="UP000018004">
    <property type="component" value="Unassembled WGS sequence"/>
</dbReference>
<dbReference type="GO" id="GO:0044718">
    <property type="term" value="P:siderophore transmembrane transport"/>
    <property type="evidence" value="ECO:0007669"/>
    <property type="project" value="TreeGrafter"/>
</dbReference>
<keyword evidence="6 11" id="KW-0798">TonB box</keyword>
<evidence type="ECO:0000313" key="16">
    <source>
        <dbReference type="EMBL" id="ESU29294.1"/>
    </source>
</evidence>
<sequence>MRSKFKWIFALLLAFSMQFSFAQEKTVTGTVTEGGLPLPGVSVVVKGTTRGTQTDMDGNYTIKAKTGEVLVFSFIGMTDATQTVGASNKINVAMAAESTALETVVVTAVGIKKRQDQITSSNQVVKAKELTQAANPNVVQSLAGKVTGLQINTTNNGVNATTRIVLRGTRSISGNNQALVVIDNVISTAGILQSMAPETIESTNILKGAQGAALYGDQGVNGVIIVTTKRGAKSGKLNVSVNSSVDFEEVSFIPQRQRRYGQGWNGQHVSYENGGWGAEFDGVIRPVGLAQADGSYIMAPYSSIKDNIKKFFNTGTILQTGATISGGDIDNGYVMFTANRQNTEFVVEGDELMRNSFIFKGGKKFGKWTIEGNTNYITSKTKTTSSNLFSDLLQTATNIPVELFENSGQDGHWTSYYDNPYWLRDNVRNENRSDYFSGIATLNYELNKNISFTYTPSIQVTQANSRSYTNGHVDLIQVGGGDHNVVSSFDTSNSNTRRFYADFLVNFDYKLTEALDLKANIGNNLQDVYSQSTSVGGNNLTIPGYYNIANVTGEVRRGNSYARQRRFGFFGNVDLSYNDFLNLNVTGRNDWNSTLHGAEKDNYFYPSVGVSFIPTKAFDALKNNDVLTYAKLYGSYVKVGNSSNILVNELDPVYGSGIGYPFGSLNSFTYDKSPMDPKIKPEFMATSEIGLQLGFFDDRITFEGSYYQTKTTDLITNRSVSAATGFVNVKGNVGEMTTTGYELELGFVPIKTKDFIWDNRVGYSTYESIVDKAAPDAKSVALVNFSGNGVGIFAEEGEEFPLIKGIAYQRDDQGRVILDPDTGNPLRTTEYVKLGKATPDYIINYNTSVEYKGIRLAAVMDYRTGHQFWAGSKDDLSWSGHLVESAENGRSGFIFPNSSIPDVNNPGEYVANTNVVTGGTTYTSYLNYFSNEYRAVQENMVLDATAFKVRELSLSYSLPSKMIERAGLTALRFGVNARNPFIVLPKENRNYHDPEQSRSSGNDQGLAVSGQYPATRTFGFNVNLTF</sequence>
<dbReference type="Pfam" id="PF00593">
    <property type="entry name" value="TonB_dep_Rec_b-barrel"/>
    <property type="match status" value="1"/>
</dbReference>
<evidence type="ECO:0000256" key="9">
    <source>
        <dbReference type="ARBA" id="ARBA00023237"/>
    </source>
</evidence>
<dbReference type="PANTHER" id="PTHR30069:SF29">
    <property type="entry name" value="HEMOGLOBIN AND HEMOGLOBIN-HAPTOGLOBIN-BINDING PROTEIN 1-RELATED"/>
    <property type="match status" value="1"/>
</dbReference>
<gene>
    <name evidence="16" type="ORF">FLJC2902T_06900</name>
</gene>
<organism evidence="16 17">
    <name type="scientific">Flavobacterium limnosediminis JC2902</name>
    <dbReference type="NCBI Taxonomy" id="1341181"/>
    <lineage>
        <taxon>Bacteria</taxon>
        <taxon>Pseudomonadati</taxon>
        <taxon>Bacteroidota</taxon>
        <taxon>Flavobacteriia</taxon>
        <taxon>Flavobacteriales</taxon>
        <taxon>Flavobacteriaceae</taxon>
        <taxon>Flavobacterium</taxon>
    </lineage>
</organism>
<keyword evidence="9 10" id="KW-0998">Cell outer membrane</keyword>
<dbReference type="InterPro" id="IPR039426">
    <property type="entry name" value="TonB-dep_rcpt-like"/>
</dbReference>
<dbReference type="EMBL" id="AVGG01000002">
    <property type="protein sequence ID" value="ESU29294.1"/>
    <property type="molecule type" value="Genomic_DNA"/>
</dbReference>
<evidence type="ECO:0000256" key="12">
    <source>
        <dbReference type="SAM" id="MobiDB-lite"/>
    </source>
</evidence>
<keyword evidence="4 10" id="KW-0812">Transmembrane</keyword>
<dbReference type="PANTHER" id="PTHR30069">
    <property type="entry name" value="TONB-DEPENDENT OUTER MEMBRANE RECEPTOR"/>
    <property type="match status" value="1"/>
</dbReference>
<keyword evidence="3 10" id="KW-1134">Transmembrane beta strand</keyword>
<dbReference type="GO" id="GO:0009279">
    <property type="term" value="C:cell outer membrane"/>
    <property type="evidence" value="ECO:0007669"/>
    <property type="project" value="UniProtKB-SubCell"/>
</dbReference>
<keyword evidence="7 10" id="KW-0472">Membrane</keyword>
<dbReference type="Gene3D" id="2.60.40.1120">
    <property type="entry name" value="Carboxypeptidase-like, regulatory domain"/>
    <property type="match status" value="1"/>
</dbReference>
<feature type="chain" id="PRO_5004751160" evidence="13">
    <location>
        <begin position="23"/>
        <end position="1026"/>
    </location>
</feature>
<dbReference type="GO" id="GO:0015344">
    <property type="term" value="F:siderophore uptake transmembrane transporter activity"/>
    <property type="evidence" value="ECO:0007669"/>
    <property type="project" value="TreeGrafter"/>
</dbReference>
<dbReference type="RefSeq" id="WP_023578362.1">
    <property type="nucleotide sequence ID" value="NZ_AVGG01000002.1"/>
</dbReference>
<dbReference type="Pfam" id="PF07715">
    <property type="entry name" value="Plug"/>
    <property type="match status" value="1"/>
</dbReference>
<evidence type="ECO:0000313" key="17">
    <source>
        <dbReference type="Proteomes" id="UP000018004"/>
    </source>
</evidence>
<comment type="subcellular location">
    <subcellularLocation>
        <location evidence="1 10">Cell outer membrane</location>
        <topology evidence="1 10">Multi-pass membrane protein</topology>
    </subcellularLocation>
</comment>
<keyword evidence="8" id="KW-0675">Receptor</keyword>
<dbReference type="SUPFAM" id="SSF56935">
    <property type="entry name" value="Porins"/>
    <property type="match status" value="1"/>
</dbReference>
<proteinExistence type="inferred from homology"/>
<dbReference type="InterPro" id="IPR012910">
    <property type="entry name" value="Plug_dom"/>
</dbReference>
<keyword evidence="17" id="KW-1185">Reference proteome</keyword>
<dbReference type="OrthoDB" id="9768177at2"/>
<feature type="region of interest" description="Disordered" evidence="12">
    <location>
        <begin position="986"/>
        <end position="1006"/>
    </location>
</feature>
<dbReference type="Gene3D" id="2.40.170.20">
    <property type="entry name" value="TonB-dependent receptor, beta-barrel domain"/>
    <property type="match status" value="1"/>
</dbReference>
<evidence type="ECO:0000259" key="14">
    <source>
        <dbReference type="Pfam" id="PF00593"/>
    </source>
</evidence>
<dbReference type="InterPro" id="IPR000531">
    <property type="entry name" value="Beta-barrel_TonB"/>
</dbReference>
<dbReference type="Pfam" id="PF13715">
    <property type="entry name" value="CarbopepD_reg_2"/>
    <property type="match status" value="1"/>
</dbReference>
<evidence type="ECO:0000256" key="3">
    <source>
        <dbReference type="ARBA" id="ARBA00022452"/>
    </source>
</evidence>
<dbReference type="PATRIC" id="fig|1341181.4.peg.685"/>
<dbReference type="AlphaFoldDB" id="V6SS72"/>
<comment type="caution">
    <text evidence="16">The sequence shown here is derived from an EMBL/GenBank/DDBJ whole genome shotgun (WGS) entry which is preliminary data.</text>
</comment>
<evidence type="ECO:0000256" key="7">
    <source>
        <dbReference type="ARBA" id="ARBA00023136"/>
    </source>
</evidence>
<evidence type="ECO:0000256" key="10">
    <source>
        <dbReference type="PROSITE-ProRule" id="PRU01360"/>
    </source>
</evidence>
<evidence type="ECO:0000256" key="6">
    <source>
        <dbReference type="ARBA" id="ARBA00023077"/>
    </source>
</evidence>
<feature type="signal peptide" evidence="13">
    <location>
        <begin position="1"/>
        <end position="22"/>
    </location>
</feature>
<comment type="similarity">
    <text evidence="10 11">Belongs to the TonB-dependent receptor family.</text>
</comment>
<dbReference type="STRING" id="1341181.FLJC2902T_06900"/>
<evidence type="ECO:0000259" key="15">
    <source>
        <dbReference type="Pfam" id="PF07715"/>
    </source>
</evidence>
<feature type="domain" description="TonB-dependent receptor plug" evidence="15">
    <location>
        <begin position="116"/>
        <end position="223"/>
    </location>
</feature>
<dbReference type="PROSITE" id="PS52016">
    <property type="entry name" value="TONB_DEPENDENT_REC_3"/>
    <property type="match status" value="1"/>
</dbReference>
<accession>V6SS72</accession>
<dbReference type="InterPro" id="IPR037066">
    <property type="entry name" value="Plug_dom_sf"/>
</dbReference>
<reference evidence="16 17" key="1">
    <citation type="submission" date="2013-08" db="EMBL/GenBank/DDBJ databases">
        <title>Flavobacterium limnosediminis JC2902 genome sequencing.</title>
        <authorList>
            <person name="Lee K."/>
            <person name="Yi H."/>
            <person name="Park S."/>
            <person name="Chun J."/>
        </authorList>
    </citation>
    <scope>NUCLEOTIDE SEQUENCE [LARGE SCALE GENOMIC DNA]</scope>
    <source>
        <strain evidence="16 17">JC2902</strain>
    </source>
</reference>
<dbReference type="NCBIfam" id="TIGR04056">
    <property type="entry name" value="OMP_RagA_SusC"/>
    <property type="match status" value="1"/>
</dbReference>
<evidence type="ECO:0000256" key="2">
    <source>
        <dbReference type="ARBA" id="ARBA00022448"/>
    </source>
</evidence>
<evidence type="ECO:0000256" key="1">
    <source>
        <dbReference type="ARBA" id="ARBA00004571"/>
    </source>
</evidence>
<keyword evidence="2 10" id="KW-0813">Transport</keyword>
<evidence type="ECO:0000256" key="4">
    <source>
        <dbReference type="ARBA" id="ARBA00022692"/>
    </source>
</evidence>
<dbReference type="InterPro" id="IPR023996">
    <property type="entry name" value="TonB-dep_OMP_SusC/RagA"/>
</dbReference>
<protein>
    <submittedName>
        <fullName evidence="16">Outer membrane protein</fullName>
    </submittedName>
</protein>
<evidence type="ECO:0000256" key="8">
    <source>
        <dbReference type="ARBA" id="ARBA00023170"/>
    </source>
</evidence>
<dbReference type="eggNOG" id="COG1629">
    <property type="taxonomic scope" value="Bacteria"/>
</dbReference>
<evidence type="ECO:0000256" key="11">
    <source>
        <dbReference type="RuleBase" id="RU003357"/>
    </source>
</evidence>
<dbReference type="SUPFAM" id="SSF49464">
    <property type="entry name" value="Carboxypeptidase regulatory domain-like"/>
    <property type="match status" value="1"/>
</dbReference>
<dbReference type="InterPro" id="IPR008969">
    <property type="entry name" value="CarboxyPept-like_regulatory"/>
</dbReference>
<name>V6SS72_9FLAO</name>
<evidence type="ECO:0000256" key="13">
    <source>
        <dbReference type="SAM" id="SignalP"/>
    </source>
</evidence>
<evidence type="ECO:0000256" key="5">
    <source>
        <dbReference type="ARBA" id="ARBA00022729"/>
    </source>
</evidence>
<keyword evidence="5 13" id="KW-0732">Signal</keyword>
<feature type="compositionally biased region" description="Basic and acidic residues" evidence="12">
    <location>
        <begin position="986"/>
        <end position="996"/>
    </location>
</feature>